<feature type="transmembrane region" description="Helical" evidence="2">
    <location>
        <begin position="56"/>
        <end position="78"/>
    </location>
</feature>
<dbReference type="Proteomes" id="UP000033956">
    <property type="component" value="Unassembled WGS sequence"/>
</dbReference>
<feature type="compositionally biased region" description="Basic and acidic residues" evidence="1">
    <location>
        <begin position="1"/>
        <end position="11"/>
    </location>
</feature>
<protein>
    <submittedName>
        <fullName evidence="3">Uncharacterized protein</fullName>
    </submittedName>
</protein>
<feature type="region of interest" description="Disordered" evidence="1">
    <location>
        <begin position="1"/>
        <end position="30"/>
    </location>
</feature>
<evidence type="ECO:0000313" key="3">
    <source>
        <dbReference type="EMBL" id="KJL44793.1"/>
    </source>
</evidence>
<evidence type="ECO:0000256" key="1">
    <source>
        <dbReference type="SAM" id="MobiDB-lite"/>
    </source>
</evidence>
<evidence type="ECO:0000313" key="4">
    <source>
        <dbReference type="Proteomes" id="UP000033956"/>
    </source>
</evidence>
<dbReference type="AlphaFoldDB" id="A0A0M2HIZ9"/>
<dbReference type="OrthoDB" id="5082472at2"/>
<dbReference type="STRING" id="92835.RS81_00446"/>
<keyword evidence="2" id="KW-1133">Transmembrane helix</keyword>
<proteinExistence type="predicted"/>
<name>A0A0M2HIZ9_9MICO</name>
<reference evidence="3 4" key="1">
    <citation type="submission" date="2015-02" db="EMBL/GenBank/DDBJ databases">
        <title>Draft genome sequences of ten Microbacterium spp. with emphasis on heavy metal contaminated environments.</title>
        <authorList>
            <person name="Corretto E."/>
        </authorList>
    </citation>
    <scope>NUCLEOTIDE SEQUENCE [LARGE SCALE GENOMIC DNA]</scope>
    <source>
        <strain evidence="3 4">DSM 12510</strain>
    </source>
</reference>
<accession>A0A0M2HIZ9</accession>
<dbReference type="PATRIC" id="fig|92835.4.peg.458"/>
<keyword evidence="2" id="KW-0472">Membrane</keyword>
<keyword evidence="4" id="KW-1185">Reference proteome</keyword>
<evidence type="ECO:0000256" key="2">
    <source>
        <dbReference type="SAM" id="Phobius"/>
    </source>
</evidence>
<dbReference type="RefSeq" id="WP_045274448.1">
    <property type="nucleotide sequence ID" value="NZ_BAAAUP010000011.1"/>
</dbReference>
<organism evidence="3 4">
    <name type="scientific">Microbacterium terrae</name>
    <dbReference type="NCBI Taxonomy" id="69369"/>
    <lineage>
        <taxon>Bacteria</taxon>
        <taxon>Bacillati</taxon>
        <taxon>Actinomycetota</taxon>
        <taxon>Actinomycetes</taxon>
        <taxon>Micrococcales</taxon>
        <taxon>Microbacteriaceae</taxon>
        <taxon>Microbacterium</taxon>
    </lineage>
</organism>
<sequence length="351" mass="37435">MITDSELERLLEASSPYSREPRERLSVRAETDLHRLQDSSANATARRPRRATHVRAWAASAIAVAAVAVVVAAVPTIAGFGRTAPPVTTGVPTPDAGPTALEAPVPTADAEAFGTFESPDGSTKGRVVVRVDGDSMTAQVVYLVTPHDELTASGSLHPREDGECLDDGTDVELGPFPTSEQTYTWRIEGNPMPAVWTSLREIDLAVTAPDGEPGDCVTTIVARAALDWHGSDREAIEYAAAIAEWPEPLPPGYSWPDWDDLPHTEPFGVGDFSEADNASGIYRCILIDAAWHAYFETNDPVTSKDYAIRADAYAIVGNDATPTVTRDGLIVDEELARANGICQGISGDASP</sequence>
<comment type="caution">
    <text evidence="3">The sequence shown here is derived from an EMBL/GenBank/DDBJ whole genome shotgun (WGS) entry which is preliminary data.</text>
</comment>
<dbReference type="EMBL" id="JYIZ01000029">
    <property type="protein sequence ID" value="KJL44793.1"/>
    <property type="molecule type" value="Genomic_DNA"/>
</dbReference>
<gene>
    <name evidence="3" type="ORF">RS81_00446</name>
</gene>
<feature type="compositionally biased region" description="Basic and acidic residues" evidence="1">
    <location>
        <begin position="19"/>
        <end position="30"/>
    </location>
</feature>
<keyword evidence="2" id="KW-0812">Transmembrane</keyword>